<feature type="region of interest" description="Disordered" evidence="1">
    <location>
        <begin position="181"/>
        <end position="215"/>
    </location>
</feature>
<dbReference type="EMBL" id="AWWV01008131">
    <property type="protein sequence ID" value="OMO92954.1"/>
    <property type="molecule type" value="Genomic_DNA"/>
</dbReference>
<dbReference type="Proteomes" id="UP000188268">
    <property type="component" value="Unassembled WGS sequence"/>
</dbReference>
<reference evidence="2 3" key="1">
    <citation type="submission" date="2013-09" db="EMBL/GenBank/DDBJ databases">
        <title>Corchorus capsularis genome sequencing.</title>
        <authorList>
            <person name="Alam M."/>
            <person name="Haque M.S."/>
            <person name="Islam M.S."/>
            <person name="Emdad E.M."/>
            <person name="Islam M.M."/>
            <person name="Ahmed B."/>
            <person name="Halim A."/>
            <person name="Hossen Q.M.M."/>
            <person name="Hossain M.Z."/>
            <person name="Ahmed R."/>
            <person name="Khan M.M."/>
            <person name="Islam R."/>
            <person name="Rashid M.M."/>
            <person name="Khan S.A."/>
            <person name="Rahman M.S."/>
            <person name="Alam M."/>
        </authorList>
    </citation>
    <scope>NUCLEOTIDE SEQUENCE [LARGE SCALE GENOMIC DNA]</scope>
    <source>
        <strain evidence="3">cv. CVL-1</strain>
        <tissue evidence="2">Whole seedling</tissue>
    </source>
</reference>
<dbReference type="OrthoDB" id="1751052at2759"/>
<name>A0A1R3JDN8_COCAP</name>
<comment type="caution">
    <text evidence="2">The sequence shown here is derived from an EMBL/GenBank/DDBJ whole genome shotgun (WGS) entry which is preliminary data.</text>
</comment>
<accession>A0A1R3JDN8</accession>
<dbReference type="Gramene" id="OMO92954">
    <property type="protein sequence ID" value="OMO92954"/>
    <property type="gene ID" value="CCACVL1_06709"/>
</dbReference>
<proteinExistence type="predicted"/>
<feature type="compositionally biased region" description="Basic and acidic residues" evidence="1">
    <location>
        <begin position="11"/>
        <end position="21"/>
    </location>
</feature>
<sequence>MTTEEDVAEAFAKEALRLDTDKQEEDVEEIPNSGQSSPLSSSDESEESGETQSHYKQQDLHQSPTSQAQQGNWMSGSSSSSGKKGDGSSAKGVLSPFQFDVLPTNPNKRKKSWQDESSPTPTELPLLKWDSPLLQSNKDHHDTTAPIASSSRPKIIKNKVYDPSYADMGLPVDPHLRLFLARREKEEENQDKESKRSENKDSEKQLGEDHTKPKG</sequence>
<evidence type="ECO:0000313" key="3">
    <source>
        <dbReference type="Proteomes" id="UP000188268"/>
    </source>
</evidence>
<protein>
    <submittedName>
        <fullName evidence="2">Uncharacterized protein</fullName>
    </submittedName>
</protein>
<feature type="compositionally biased region" description="Low complexity" evidence="1">
    <location>
        <begin position="33"/>
        <end position="42"/>
    </location>
</feature>
<dbReference type="AlphaFoldDB" id="A0A1R3JDN8"/>
<evidence type="ECO:0000313" key="2">
    <source>
        <dbReference type="EMBL" id="OMO92954.1"/>
    </source>
</evidence>
<feature type="region of interest" description="Disordered" evidence="1">
    <location>
        <begin position="1"/>
        <end position="156"/>
    </location>
</feature>
<organism evidence="2 3">
    <name type="scientific">Corchorus capsularis</name>
    <name type="common">Jute</name>
    <dbReference type="NCBI Taxonomy" id="210143"/>
    <lineage>
        <taxon>Eukaryota</taxon>
        <taxon>Viridiplantae</taxon>
        <taxon>Streptophyta</taxon>
        <taxon>Embryophyta</taxon>
        <taxon>Tracheophyta</taxon>
        <taxon>Spermatophyta</taxon>
        <taxon>Magnoliopsida</taxon>
        <taxon>eudicotyledons</taxon>
        <taxon>Gunneridae</taxon>
        <taxon>Pentapetalae</taxon>
        <taxon>rosids</taxon>
        <taxon>malvids</taxon>
        <taxon>Malvales</taxon>
        <taxon>Malvaceae</taxon>
        <taxon>Grewioideae</taxon>
        <taxon>Apeibeae</taxon>
        <taxon>Corchorus</taxon>
    </lineage>
</organism>
<evidence type="ECO:0000256" key="1">
    <source>
        <dbReference type="SAM" id="MobiDB-lite"/>
    </source>
</evidence>
<gene>
    <name evidence="2" type="ORF">CCACVL1_06709</name>
</gene>
<feature type="compositionally biased region" description="Polar residues" evidence="1">
    <location>
        <begin position="60"/>
        <end position="74"/>
    </location>
</feature>
<feature type="compositionally biased region" description="Low complexity" evidence="1">
    <location>
        <begin position="75"/>
        <end position="92"/>
    </location>
</feature>
<keyword evidence="3" id="KW-1185">Reference proteome</keyword>